<organism evidence="1 2">
    <name type="scientific">Roseateles chitinivorans</name>
    <dbReference type="NCBI Taxonomy" id="2917965"/>
    <lineage>
        <taxon>Bacteria</taxon>
        <taxon>Pseudomonadati</taxon>
        <taxon>Pseudomonadota</taxon>
        <taxon>Betaproteobacteria</taxon>
        <taxon>Burkholderiales</taxon>
        <taxon>Sphaerotilaceae</taxon>
        <taxon>Roseateles</taxon>
    </lineage>
</organism>
<dbReference type="InterPro" id="IPR009078">
    <property type="entry name" value="Ferritin-like_SF"/>
</dbReference>
<dbReference type="OrthoDB" id="9795056at2"/>
<dbReference type="EMBL" id="PEOG01000105">
    <property type="protein sequence ID" value="PIM50722.1"/>
    <property type="molecule type" value="Genomic_DNA"/>
</dbReference>
<dbReference type="Gene3D" id="1.20.1260.10">
    <property type="match status" value="1"/>
</dbReference>
<dbReference type="InterPro" id="IPR010287">
    <property type="entry name" value="DUF892_YciF-like"/>
</dbReference>
<dbReference type="Pfam" id="PF05974">
    <property type="entry name" value="DUF892"/>
    <property type="match status" value="1"/>
</dbReference>
<dbReference type="SUPFAM" id="SSF47240">
    <property type="entry name" value="Ferritin-like"/>
    <property type="match status" value="1"/>
</dbReference>
<dbReference type="CDD" id="cd07909">
    <property type="entry name" value="YciF"/>
    <property type="match status" value="1"/>
</dbReference>
<reference evidence="1 2" key="1">
    <citation type="submission" date="2017-11" db="EMBL/GenBank/DDBJ databases">
        <title>Draft genome sequence of Mitsuaria sp. HWN-4.</title>
        <authorList>
            <person name="Gundlapally S.R."/>
        </authorList>
    </citation>
    <scope>NUCLEOTIDE SEQUENCE [LARGE SCALE GENOMIC DNA]</scope>
    <source>
        <strain evidence="1 2">HWN-4</strain>
    </source>
</reference>
<dbReference type="Proteomes" id="UP000231501">
    <property type="component" value="Unassembled WGS sequence"/>
</dbReference>
<dbReference type="InterPro" id="IPR047114">
    <property type="entry name" value="YciF"/>
</dbReference>
<comment type="caution">
    <text evidence="1">The sequence shown here is derived from an EMBL/GenBank/DDBJ whole genome shotgun (WGS) entry which is preliminary data.</text>
</comment>
<proteinExistence type="predicted"/>
<dbReference type="PANTHER" id="PTHR30565">
    <property type="entry name" value="PROTEIN YCIF"/>
    <property type="match status" value="1"/>
</dbReference>
<sequence length="165" mass="18085">MAVKTIEDLFIHELSDAYSAEKQMTRSLPKMARAAQDPQLAEAFERHLEETQNQVLRIDQLAEQTGIKLKRIKCVAMEGLIEEGKDLIDEIDKGPVLDAALIGAAQKVEHYEIASYTALILMAKQLGLAEAEQLLGETLAEEKATDEKLGQLAAAAKVDEALRAA</sequence>
<gene>
    <name evidence="1" type="ORF">CS062_23550</name>
</gene>
<protein>
    <submittedName>
        <fullName evidence="1">Uncharacterized protein</fullName>
    </submittedName>
</protein>
<dbReference type="InterPro" id="IPR012347">
    <property type="entry name" value="Ferritin-like"/>
</dbReference>
<evidence type="ECO:0000313" key="1">
    <source>
        <dbReference type="EMBL" id="PIM50722.1"/>
    </source>
</evidence>
<dbReference type="PANTHER" id="PTHR30565:SF9">
    <property type="entry name" value="PROTEIN YCIF"/>
    <property type="match status" value="1"/>
</dbReference>
<name>A0A2G9C2Y1_9BURK</name>
<dbReference type="AlphaFoldDB" id="A0A2G9C2Y1"/>
<dbReference type="RefSeq" id="WP_099864192.1">
    <property type="nucleotide sequence ID" value="NZ_PEOG01000105.1"/>
</dbReference>
<keyword evidence="2" id="KW-1185">Reference proteome</keyword>
<evidence type="ECO:0000313" key="2">
    <source>
        <dbReference type="Proteomes" id="UP000231501"/>
    </source>
</evidence>
<accession>A0A2G9C2Y1</accession>